<keyword evidence="2" id="KW-1185">Reference proteome</keyword>
<gene>
    <name evidence="1" type="ORF">FDA38_21545</name>
</gene>
<reference evidence="1 2" key="1">
    <citation type="submission" date="2019-04" db="EMBL/GenBank/DDBJ databases">
        <title>Kribbella sp. NEAU-THZ 27 nov., a novel actinomycete isolated from soil.</title>
        <authorList>
            <person name="Duan L."/>
        </authorList>
    </citation>
    <scope>NUCLEOTIDE SEQUENCE [LARGE SCALE GENOMIC DNA]</scope>
    <source>
        <strain evidence="2">NEAU-THZ27</strain>
    </source>
</reference>
<organism evidence="1 2">
    <name type="scientific">Kribbella jiaozuonensis</name>
    <dbReference type="NCBI Taxonomy" id="2575441"/>
    <lineage>
        <taxon>Bacteria</taxon>
        <taxon>Bacillati</taxon>
        <taxon>Actinomycetota</taxon>
        <taxon>Actinomycetes</taxon>
        <taxon>Propionibacteriales</taxon>
        <taxon>Kribbellaceae</taxon>
        <taxon>Kribbella</taxon>
    </lineage>
</organism>
<accession>A0A4U3LQU1</accession>
<dbReference type="AlphaFoldDB" id="A0A4U3LQU1"/>
<evidence type="ECO:0000313" key="1">
    <source>
        <dbReference type="EMBL" id="TKK77729.1"/>
    </source>
</evidence>
<comment type="caution">
    <text evidence="1">The sequence shown here is derived from an EMBL/GenBank/DDBJ whole genome shotgun (WGS) entry which is preliminary data.</text>
</comment>
<dbReference type="Proteomes" id="UP000305836">
    <property type="component" value="Unassembled WGS sequence"/>
</dbReference>
<sequence length="201" mass="21532">MKLYRPATILVGVVFVLLGGVTRLAAPDQVYDEQNIKVIHGTIGQALDYTGSGSTMKVTRIKFARSVIDSSESDDKKALETNGIYLAIEWDAVRGAKKPDNINATLLADGGSVYEPVEGLSNSGIDFPDAGFAKTGTVVFELNPADITNLTLRLKPTMIFNYYNSDIEVDLGVPTDAIAQQMVDTAAPQYIVGTAVTRVAS</sequence>
<dbReference type="RefSeq" id="WP_137255900.1">
    <property type="nucleotide sequence ID" value="NZ_JBHSPQ010000002.1"/>
</dbReference>
<dbReference type="EMBL" id="SZPZ01000003">
    <property type="protein sequence ID" value="TKK77729.1"/>
    <property type="molecule type" value="Genomic_DNA"/>
</dbReference>
<proteinExistence type="predicted"/>
<name>A0A4U3LQU1_9ACTN</name>
<protein>
    <recommendedName>
        <fullName evidence="3">DUF4352 domain-containing protein</fullName>
    </recommendedName>
</protein>
<evidence type="ECO:0008006" key="3">
    <source>
        <dbReference type="Google" id="ProtNLM"/>
    </source>
</evidence>
<dbReference type="OrthoDB" id="3822399at2"/>
<evidence type="ECO:0000313" key="2">
    <source>
        <dbReference type="Proteomes" id="UP000305836"/>
    </source>
</evidence>